<dbReference type="EMBL" id="MU275892">
    <property type="protein sequence ID" value="KAI0048124.1"/>
    <property type="molecule type" value="Genomic_DNA"/>
</dbReference>
<sequence>MSSSARRRKSTASTNPDTVETPQLSVPGSSRMRTPTTSARSDTSPARPTSPRASRQVPSPLVPALN</sequence>
<organism evidence="1 2">
    <name type="scientific">Auriscalpium vulgare</name>
    <dbReference type="NCBI Taxonomy" id="40419"/>
    <lineage>
        <taxon>Eukaryota</taxon>
        <taxon>Fungi</taxon>
        <taxon>Dikarya</taxon>
        <taxon>Basidiomycota</taxon>
        <taxon>Agaricomycotina</taxon>
        <taxon>Agaricomycetes</taxon>
        <taxon>Russulales</taxon>
        <taxon>Auriscalpiaceae</taxon>
        <taxon>Auriscalpium</taxon>
    </lineage>
</organism>
<protein>
    <submittedName>
        <fullName evidence="1">Uncharacterized protein</fullName>
    </submittedName>
</protein>
<proteinExistence type="predicted"/>
<name>A0ACB8RV71_9AGAM</name>
<accession>A0ACB8RV71</accession>
<reference evidence="1" key="2">
    <citation type="journal article" date="2022" name="New Phytol.">
        <title>Evolutionary transition to the ectomycorrhizal habit in the genomes of a hyperdiverse lineage of mushroom-forming fungi.</title>
        <authorList>
            <person name="Looney B."/>
            <person name="Miyauchi S."/>
            <person name="Morin E."/>
            <person name="Drula E."/>
            <person name="Courty P.E."/>
            <person name="Kohler A."/>
            <person name="Kuo A."/>
            <person name="LaButti K."/>
            <person name="Pangilinan J."/>
            <person name="Lipzen A."/>
            <person name="Riley R."/>
            <person name="Andreopoulos W."/>
            <person name="He G."/>
            <person name="Johnson J."/>
            <person name="Nolan M."/>
            <person name="Tritt A."/>
            <person name="Barry K.W."/>
            <person name="Grigoriev I.V."/>
            <person name="Nagy L.G."/>
            <person name="Hibbett D."/>
            <person name="Henrissat B."/>
            <person name="Matheny P.B."/>
            <person name="Labbe J."/>
            <person name="Martin F.M."/>
        </authorList>
    </citation>
    <scope>NUCLEOTIDE SEQUENCE</scope>
    <source>
        <strain evidence="1">FP105234-sp</strain>
    </source>
</reference>
<dbReference type="Proteomes" id="UP000814033">
    <property type="component" value="Unassembled WGS sequence"/>
</dbReference>
<evidence type="ECO:0000313" key="1">
    <source>
        <dbReference type="EMBL" id="KAI0048124.1"/>
    </source>
</evidence>
<gene>
    <name evidence="1" type="ORF">FA95DRAFT_1126110</name>
</gene>
<comment type="caution">
    <text evidence="1">The sequence shown here is derived from an EMBL/GenBank/DDBJ whole genome shotgun (WGS) entry which is preliminary data.</text>
</comment>
<reference evidence="1" key="1">
    <citation type="submission" date="2021-02" db="EMBL/GenBank/DDBJ databases">
        <authorList>
            <consortium name="DOE Joint Genome Institute"/>
            <person name="Ahrendt S."/>
            <person name="Looney B.P."/>
            <person name="Miyauchi S."/>
            <person name="Morin E."/>
            <person name="Drula E."/>
            <person name="Courty P.E."/>
            <person name="Chicoki N."/>
            <person name="Fauchery L."/>
            <person name="Kohler A."/>
            <person name="Kuo A."/>
            <person name="Labutti K."/>
            <person name="Pangilinan J."/>
            <person name="Lipzen A."/>
            <person name="Riley R."/>
            <person name="Andreopoulos W."/>
            <person name="He G."/>
            <person name="Johnson J."/>
            <person name="Barry K.W."/>
            <person name="Grigoriev I.V."/>
            <person name="Nagy L."/>
            <person name="Hibbett D."/>
            <person name="Henrissat B."/>
            <person name="Matheny P.B."/>
            <person name="Labbe J."/>
            <person name="Martin F."/>
        </authorList>
    </citation>
    <scope>NUCLEOTIDE SEQUENCE</scope>
    <source>
        <strain evidence="1">FP105234-sp</strain>
    </source>
</reference>
<keyword evidence="2" id="KW-1185">Reference proteome</keyword>
<evidence type="ECO:0000313" key="2">
    <source>
        <dbReference type="Proteomes" id="UP000814033"/>
    </source>
</evidence>